<dbReference type="SMART" id="SM00530">
    <property type="entry name" value="HTH_XRE"/>
    <property type="match status" value="1"/>
</dbReference>
<dbReference type="EMBL" id="CP095081">
    <property type="protein sequence ID" value="WAI93326.1"/>
    <property type="molecule type" value="Genomic_DNA"/>
</dbReference>
<dbReference type="Proteomes" id="UP001164948">
    <property type="component" value="Chromosome"/>
</dbReference>
<dbReference type="Gene3D" id="1.10.260.40">
    <property type="entry name" value="lambda repressor-like DNA-binding domains"/>
    <property type="match status" value="1"/>
</dbReference>
<dbReference type="Pfam" id="PF01381">
    <property type="entry name" value="HTH_3"/>
    <property type="match status" value="1"/>
</dbReference>
<dbReference type="CDD" id="cd00093">
    <property type="entry name" value="HTH_XRE"/>
    <property type="match status" value="1"/>
</dbReference>
<dbReference type="PROSITE" id="PS50943">
    <property type="entry name" value="HTH_CROC1"/>
    <property type="match status" value="1"/>
</dbReference>
<dbReference type="RefSeq" id="WP_155778133.1">
    <property type="nucleotide sequence ID" value="NZ_CP095081.1"/>
</dbReference>
<evidence type="ECO:0000259" key="2">
    <source>
        <dbReference type="PROSITE" id="PS50943"/>
    </source>
</evidence>
<evidence type="ECO:0000313" key="3">
    <source>
        <dbReference type="EMBL" id="WAI93326.1"/>
    </source>
</evidence>
<dbReference type="AlphaFoldDB" id="A0AAE9UMG3"/>
<sequence>MFAERLKDLRKKAGYINQTSIAEKLNISQQTYSQWESGKREPSKATLEKLSNFFNVSTDYLLGNTEIKNPDDINLSEFELLYRKTSINLSEEQKIQLEKDLKAFLVERKKLMDKKFGKVD</sequence>
<dbReference type="PANTHER" id="PTHR46558">
    <property type="entry name" value="TRACRIPTIONAL REGULATORY PROTEIN-RELATED-RELATED"/>
    <property type="match status" value="1"/>
</dbReference>
<organism evidence="3 4">
    <name type="scientific">Streptococcus dysgalactiae</name>
    <dbReference type="NCBI Taxonomy" id="1334"/>
    <lineage>
        <taxon>Bacteria</taxon>
        <taxon>Bacillati</taxon>
        <taxon>Bacillota</taxon>
        <taxon>Bacilli</taxon>
        <taxon>Lactobacillales</taxon>
        <taxon>Streptococcaceae</taxon>
        <taxon>Streptococcus</taxon>
    </lineage>
</organism>
<reference evidence="3" key="1">
    <citation type="submission" date="2022-03" db="EMBL/GenBank/DDBJ databases">
        <title>Characterization and genomic analysis of a Streptococcus dysgalactiae associated with cultured channel catfish mortalities in China.</title>
        <authorList>
            <person name="Wang J."/>
            <person name="Geng Y."/>
        </authorList>
    </citation>
    <scope>NUCLEOTIDE SEQUENCE</scope>
    <source>
        <strain evidence="3">WJ001</strain>
    </source>
</reference>
<dbReference type="InterPro" id="IPR001387">
    <property type="entry name" value="Cro/C1-type_HTH"/>
</dbReference>
<dbReference type="SUPFAM" id="SSF47413">
    <property type="entry name" value="lambda repressor-like DNA-binding domains"/>
    <property type="match status" value="1"/>
</dbReference>
<evidence type="ECO:0000313" key="4">
    <source>
        <dbReference type="Proteomes" id="UP001164948"/>
    </source>
</evidence>
<keyword evidence="1" id="KW-0238">DNA-binding</keyword>
<dbReference type="GO" id="GO:0003677">
    <property type="term" value="F:DNA binding"/>
    <property type="evidence" value="ECO:0007669"/>
    <property type="project" value="UniProtKB-KW"/>
</dbReference>
<dbReference type="PANTHER" id="PTHR46558:SF11">
    <property type="entry name" value="HTH-TYPE TRANSCRIPTIONAL REGULATOR XRE"/>
    <property type="match status" value="1"/>
</dbReference>
<accession>A0AAE9UMG3</accession>
<proteinExistence type="predicted"/>
<name>A0AAE9UMG3_STRDY</name>
<evidence type="ECO:0000256" key="1">
    <source>
        <dbReference type="ARBA" id="ARBA00023125"/>
    </source>
</evidence>
<gene>
    <name evidence="3" type="ORF">MP619_01570</name>
</gene>
<feature type="domain" description="HTH cro/C1-type" evidence="2">
    <location>
        <begin position="6"/>
        <end position="61"/>
    </location>
</feature>
<protein>
    <submittedName>
        <fullName evidence="3">Helix-turn-helix domain-containing protein</fullName>
    </submittedName>
</protein>
<dbReference type="InterPro" id="IPR010982">
    <property type="entry name" value="Lambda_DNA-bd_dom_sf"/>
</dbReference>